<dbReference type="InterPro" id="IPR013780">
    <property type="entry name" value="Glyco_hydro_b"/>
</dbReference>
<dbReference type="EMBL" id="QTJX01000001">
    <property type="protein sequence ID" value="RDY61139.1"/>
    <property type="molecule type" value="Genomic_DNA"/>
</dbReference>
<dbReference type="Pfam" id="PF01074">
    <property type="entry name" value="Glyco_hydro_38N"/>
    <property type="match status" value="1"/>
</dbReference>
<dbReference type="PANTHER" id="PTHR46017">
    <property type="entry name" value="ALPHA-MANNOSIDASE 2C1"/>
    <property type="match status" value="1"/>
</dbReference>
<dbReference type="GO" id="GO:0004559">
    <property type="term" value="F:alpha-mannosidase activity"/>
    <property type="evidence" value="ECO:0007669"/>
    <property type="project" value="InterPro"/>
</dbReference>
<dbReference type="PANTHER" id="PTHR46017:SF1">
    <property type="entry name" value="ALPHA-MANNOSIDASE 2C1"/>
    <property type="match status" value="1"/>
</dbReference>
<dbReference type="OrthoDB" id="9772207at2"/>
<feature type="domain" description="Glycoside hydrolase family 38 N-terminal" evidence="1">
    <location>
        <begin position="365"/>
        <end position="575"/>
    </location>
</feature>
<dbReference type="Pfam" id="PF07748">
    <property type="entry name" value="Glyco_hydro_38C"/>
    <property type="match status" value="1"/>
</dbReference>
<sequence length="1204" mass="135693">MKTNLTNRSIKNAFLGLGIIAFIANAYSLENHPKLDKSPSLEMMAPFHGGGGHNHIYEINTAYKLYQVCKNDIEGFHSKIGGGDYQYPSIRDEVNQHMISRASTGEMYFEFLTNAVPNNYSGSSVTFAFYSNIDLNLREPYDVFANDQLVMTFIANEDGTLKILNHENGTTAEYILVKRDLNKDGVGLFRLTLPTSMVGKGKQARIKVQGHKKGSNSWFMLAKANNLLENLRMSSEQEASFSIKTKDGIMHIDAPTHFAGKQVQVISDGKKSKKVVFSAQGELAKASIRINAPKKEFKIVYGDDSIEFPLENGIASNTSDILGAYFYVYNAQIKNGWQASITKLYKPSLFNAYDDFFDRRNEGGKVSVMNSSHQDIAWVDRPEICIILRDTLVLTPVINDAFERPDYGFDIEDGLMLREYLNRHPDAQEKLTTLLNKKLVSVGASYNCPYEDMYDGEDLVRQFYLGKKWVKKTFGGYDSKVYWNVDVPGKTLQFPQIMKKAGVEYMVISRHAKGMFNWESPDGSSVFTYSPGHYGNDIIELSKELSSKMKYAAEQVTYWKPSFEEGKTITPLLSSQDMIPAMDYSDFIEAWNSFESVKDGDGNENQVYFPDMELMTADEFMPLARKNATKIETIRGERPNVWVYIHGPAHHEALTASREASKLLPAAEKFLAIANTLDSKRMPYPFEDFDKAWQSKIYPDHGWGGHDGDITDDLFKEKLMESKTMGTDLLKKGTNFIANRIKTDDKKGIPVVLFNSLSWERTDPITVSINLEKGKAKSLQVYASDKKKAVAQISNKSHYDDGTLKSADVVFIAENVPAIGYKTYYVKPSLSTSKKTTGIGSASTYENEFYKIEFEKGGIGQIFDKELKRNLFKTNALKAGEVFTLHSQGNGAGEFGDIQQPFMKDFDKVSNHDANWEIVKTGGVFTTYRIKQPILHAIVEQDVTIYHKLKRVLFETRLLNWSGELYREFRTAFPVAIDNALVKHEVPFGAVKVGQDEIETAGDRYTALAKDVHPRAIMDWFSASDDDLTVTLSSSVAAFDWMDPTTDSEDTLLQHLLLASRTSCHWEGNEYSQAGDHSYHNILTSHKTGSLEGMRVAEQQNDPLRVVVYPDRSAKASLPDSLSFFNIDQGNINVTTIKKAEDSEDLIIRMYDAEGKDTQVKLSSFFTLENLQKTNIIEENPRPATSMDVSKYGIETYSFEAKNK</sequence>
<dbReference type="Gene3D" id="2.60.40.1180">
    <property type="entry name" value="Golgi alpha-mannosidase II"/>
    <property type="match status" value="1"/>
</dbReference>
<dbReference type="Gene3D" id="3.20.110.10">
    <property type="entry name" value="Glycoside hydrolase 38, N terminal domain"/>
    <property type="match status" value="1"/>
</dbReference>
<gene>
    <name evidence="4" type="ORF">DX873_02925</name>
</gene>
<dbReference type="InterPro" id="IPR041147">
    <property type="entry name" value="GH38_C"/>
</dbReference>
<dbReference type="Gene3D" id="2.70.98.30">
    <property type="entry name" value="Golgi alpha-mannosidase II, domain 4"/>
    <property type="match status" value="1"/>
</dbReference>
<feature type="domain" description="Glycosyl hydrolase family 38 C-terminal" evidence="2">
    <location>
        <begin position="846"/>
        <end position="997"/>
    </location>
</feature>
<protein>
    <submittedName>
        <fullName evidence="4">Alpha-mannosidase</fullName>
    </submittedName>
</protein>
<dbReference type="InterPro" id="IPR000602">
    <property type="entry name" value="Glyco_hydro_38_N"/>
</dbReference>
<dbReference type="Proteomes" id="UP000261828">
    <property type="component" value="Unassembled WGS sequence"/>
</dbReference>
<dbReference type="InterPro" id="IPR011330">
    <property type="entry name" value="Glyco_hydro/deAcase_b/a-brl"/>
</dbReference>
<evidence type="ECO:0000313" key="4">
    <source>
        <dbReference type="EMBL" id="RDY61139.1"/>
    </source>
</evidence>
<dbReference type="Gene3D" id="2.60.40.2220">
    <property type="match status" value="1"/>
</dbReference>
<proteinExistence type="predicted"/>
<dbReference type="AlphaFoldDB" id="A0A371JTQ0"/>
<dbReference type="Pfam" id="PF17677">
    <property type="entry name" value="Glyco_hydro38C2"/>
    <property type="match status" value="1"/>
</dbReference>
<dbReference type="GO" id="GO:0006013">
    <property type="term" value="P:mannose metabolic process"/>
    <property type="evidence" value="ECO:0007669"/>
    <property type="project" value="InterPro"/>
</dbReference>
<dbReference type="SUPFAM" id="SSF88713">
    <property type="entry name" value="Glycoside hydrolase/deacetylase"/>
    <property type="match status" value="1"/>
</dbReference>
<comment type="caution">
    <text evidence="4">The sequence shown here is derived from an EMBL/GenBank/DDBJ whole genome shotgun (WGS) entry which is preliminary data.</text>
</comment>
<reference evidence="4 5" key="1">
    <citation type="submission" date="2018-08" db="EMBL/GenBank/DDBJ databases">
        <title>Muricauda nanhaiensis sp. nov., isolated from seawater of the South China Sea.</title>
        <authorList>
            <person name="Dang Y."/>
        </authorList>
    </citation>
    <scope>NUCLEOTIDE SEQUENCE [LARGE SCALE GENOMIC DNA]</scope>
    <source>
        <strain evidence="4 5">SM1704</strain>
    </source>
</reference>
<dbReference type="InterPro" id="IPR011682">
    <property type="entry name" value="Glyco_hydro_38_C"/>
</dbReference>
<evidence type="ECO:0000259" key="3">
    <source>
        <dbReference type="Pfam" id="PF17677"/>
    </source>
</evidence>
<name>A0A371JTQ0_9FLAO</name>
<dbReference type="SUPFAM" id="SSF74650">
    <property type="entry name" value="Galactose mutarotase-like"/>
    <property type="match status" value="1"/>
</dbReference>
<dbReference type="GO" id="GO:0030246">
    <property type="term" value="F:carbohydrate binding"/>
    <property type="evidence" value="ECO:0007669"/>
    <property type="project" value="InterPro"/>
</dbReference>
<keyword evidence="5" id="KW-1185">Reference proteome</keyword>
<dbReference type="RefSeq" id="WP_116183022.1">
    <property type="nucleotide sequence ID" value="NZ_QTJX01000001.1"/>
</dbReference>
<feature type="domain" description="Glycosyl hydrolases family 38 C-terminal" evidence="3">
    <location>
        <begin position="1131"/>
        <end position="1197"/>
    </location>
</feature>
<dbReference type="GO" id="GO:0009313">
    <property type="term" value="P:oligosaccharide catabolic process"/>
    <property type="evidence" value="ECO:0007669"/>
    <property type="project" value="TreeGrafter"/>
</dbReference>
<accession>A0A371JTQ0</accession>
<organism evidence="4 5">
    <name type="scientific">Flagellimonas nanhaiensis</name>
    <dbReference type="NCBI Taxonomy" id="2292706"/>
    <lineage>
        <taxon>Bacteria</taxon>
        <taxon>Pseudomonadati</taxon>
        <taxon>Bacteroidota</taxon>
        <taxon>Flavobacteriia</taxon>
        <taxon>Flavobacteriales</taxon>
        <taxon>Flavobacteriaceae</taxon>
        <taxon>Flagellimonas</taxon>
    </lineage>
</organism>
<evidence type="ECO:0000259" key="1">
    <source>
        <dbReference type="Pfam" id="PF01074"/>
    </source>
</evidence>
<dbReference type="InterPro" id="IPR027291">
    <property type="entry name" value="Glyco_hydro_38_N_sf"/>
</dbReference>
<dbReference type="InterPro" id="IPR011013">
    <property type="entry name" value="Gal_mutarotase_sf_dom"/>
</dbReference>
<evidence type="ECO:0000313" key="5">
    <source>
        <dbReference type="Proteomes" id="UP000261828"/>
    </source>
</evidence>
<evidence type="ECO:0000259" key="2">
    <source>
        <dbReference type="Pfam" id="PF07748"/>
    </source>
</evidence>